<feature type="domain" description="Heme-copper oxidase subunit III family profile" evidence="8">
    <location>
        <begin position="18"/>
        <end position="188"/>
    </location>
</feature>
<dbReference type="CDD" id="cd02862">
    <property type="entry name" value="NorE_like"/>
    <property type="match status" value="1"/>
</dbReference>
<reference evidence="9 10" key="1">
    <citation type="submission" date="2019-12" db="EMBL/GenBank/DDBJ databases">
        <title>Roseobacter cerasinus sp. nov., isolated from seawater around aquaculture.</title>
        <authorList>
            <person name="Muramatsu S."/>
            <person name="Takabe Y."/>
            <person name="Mori K."/>
            <person name="Takaichi S."/>
            <person name="Hanada S."/>
        </authorList>
    </citation>
    <scope>NUCLEOTIDE SEQUENCE [LARGE SCALE GENOMIC DNA]</scope>
    <source>
        <strain evidence="9 10">AI77</strain>
    </source>
</reference>
<name>A0A640VZS9_9RHOB</name>
<dbReference type="PROSITE" id="PS50253">
    <property type="entry name" value="COX3"/>
    <property type="match status" value="1"/>
</dbReference>
<keyword evidence="3 6" id="KW-0812">Transmembrane</keyword>
<comment type="caution">
    <text evidence="9">The sequence shown here is derived from an EMBL/GenBank/DDBJ whole genome shotgun (WGS) entry which is preliminary data.</text>
</comment>
<feature type="transmembrane region" description="Helical" evidence="7">
    <location>
        <begin position="93"/>
        <end position="112"/>
    </location>
</feature>
<dbReference type="GO" id="GO:0005886">
    <property type="term" value="C:plasma membrane"/>
    <property type="evidence" value="ECO:0007669"/>
    <property type="project" value="UniProtKB-SubCell"/>
</dbReference>
<evidence type="ECO:0000256" key="6">
    <source>
        <dbReference type="RuleBase" id="RU003376"/>
    </source>
</evidence>
<comment type="subcellular location">
    <subcellularLocation>
        <location evidence="6">Cell membrane</location>
        <topology evidence="6">Multi-pass membrane protein</topology>
    </subcellularLocation>
    <subcellularLocation>
        <location evidence="1">Membrane</location>
        <topology evidence="1">Multi-pass membrane protein</topology>
    </subcellularLocation>
</comment>
<dbReference type="PANTHER" id="PTHR11403:SF6">
    <property type="entry name" value="NITRIC OXIDE REDUCTASE SUBUNIT E"/>
    <property type="match status" value="1"/>
</dbReference>
<comment type="similarity">
    <text evidence="2 6">Belongs to the cytochrome c oxidase subunit 3 family.</text>
</comment>
<feature type="transmembrane region" description="Helical" evidence="7">
    <location>
        <begin position="54"/>
        <end position="73"/>
    </location>
</feature>
<dbReference type="SUPFAM" id="SSF81452">
    <property type="entry name" value="Cytochrome c oxidase subunit III-like"/>
    <property type="match status" value="1"/>
</dbReference>
<dbReference type="RefSeq" id="WP_159981050.1">
    <property type="nucleotide sequence ID" value="NZ_BLIV01000012.1"/>
</dbReference>
<dbReference type="Proteomes" id="UP000436522">
    <property type="component" value="Unassembled WGS sequence"/>
</dbReference>
<proteinExistence type="inferred from homology"/>
<evidence type="ECO:0000256" key="7">
    <source>
        <dbReference type="SAM" id="Phobius"/>
    </source>
</evidence>
<keyword evidence="5 7" id="KW-0472">Membrane</keyword>
<gene>
    <name evidence="9" type="ORF">So717_41780</name>
</gene>
<dbReference type="GO" id="GO:0004129">
    <property type="term" value="F:cytochrome-c oxidase activity"/>
    <property type="evidence" value="ECO:0007669"/>
    <property type="project" value="InterPro"/>
</dbReference>
<evidence type="ECO:0000256" key="1">
    <source>
        <dbReference type="ARBA" id="ARBA00004141"/>
    </source>
</evidence>
<feature type="transmembrane region" description="Helical" evidence="7">
    <location>
        <begin position="124"/>
        <end position="147"/>
    </location>
</feature>
<organism evidence="9 10">
    <name type="scientific">Roseobacter cerasinus</name>
    <dbReference type="NCBI Taxonomy" id="2602289"/>
    <lineage>
        <taxon>Bacteria</taxon>
        <taxon>Pseudomonadati</taxon>
        <taxon>Pseudomonadota</taxon>
        <taxon>Alphaproteobacteria</taxon>
        <taxon>Rhodobacterales</taxon>
        <taxon>Roseobacteraceae</taxon>
        <taxon>Roseobacter</taxon>
    </lineage>
</organism>
<feature type="transmembrane region" description="Helical" evidence="7">
    <location>
        <begin position="167"/>
        <end position="186"/>
    </location>
</feature>
<dbReference type="EMBL" id="BLIV01000012">
    <property type="protein sequence ID" value="GFE52425.1"/>
    <property type="molecule type" value="Genomic_DNA"/>
</dbReference>
<evidence type="ECO:0000256" key="2">
    <source>
        <dbReference type="ARBA" id="ARBA00010581"/>
    </source>
</evidence>
<dbReference type="InterPro" id="IPR013833">
    <property type="entry name" value="Cyt_c_oxidase_su3_a-hlx"/>
</dbReference>
<accession>A0A640VZS9</accession>
<dbReference type="InterPro" id="IPR035973">
    <property type="entry name" value="Cyt_c_oxidase_su3-like_sf"/>
</dbReference>
<keyword evidence="4 7" id="KW-1133">Transmembrane helix</keyword>
<dbReference type="InterPro" id="IPR000298">
    <property type="entry name" value="Cyt_c_oxidase-like_su3"/>
</dbReference>
<evidence type="ECO:0000256" key="3">
    <source>
        <dbReference type="ARBA" id="ARBA00022692"/>
    </source>
</evidence>
<dbReference type="OrthoDB" id="9810850at2"/>
<keyword evidence="10" id="KW-1185">Reference proteome</keyword>
<protein>
    <submittedName>
        <fullName evidence="9">Cytochrome c oxidase subunit III</fullName>
    </submittedName>
</protein>
<dbReference type="InterPro" id="IPR024791">
    <property type="entry name" value="Cyt_c/ubiquinol_Oxase_su3"/>
</dbReference>
<evidence type="ECO:0000313" key="9">
    <source>
        <dbReference type="EMBL" id="GFE52425.1"/>
    </source>
</evidence>
<dbReference type="Pfam" id="PF00510">
    <property type="entry name" value="COX3"/>
    <property type="match status" value="1"/>
</dbReference>
<evidence type="ECO:0000256" key="5">
    <source>
        <dbReference type="ARBA" id="ARBA00023136"/>
    </source>
</evidence>
<dbReference type="Gene3D" id="1.20.120.80">
    <property type="entry name" value="Cytochrome c oxidase, subunit III, four-helix bundle"/>
    <property type="match status" value="1"/>
</dbReference>
<dbReference type="AlphaFoldDB" id="A0A640VZS9"/>
<evidence type="ECO:0000259" key="8">
    <source>
        <dbReference type="PROSITE" id="PS50253"/>
    </source>
</evidence>
<dbReference type="PANTHER" id="PTHR11403">
    <property type="entry name" value="CYTOCHROME C OXIDASE SUBUNIT III"/>
    <property type="match status" value="1"/>
</dbReference>
<sequence length="188" mass="20800">MPAADIKAQPKRLPGDEGMWVFVLGDLLMFSLLFATYLFYRAQAPADYEAAQQTLNLALGTINTLVLLTSSLFVAKALRSARQGAPKTMHTQINMAIGLGALFCTIKIIEYAQKASADIGLGSGEFFMFFFMLTGIHLVHVLIGLAALFVTTQRIASDPRLLESSAIYWHLVDLLWVVLFPLLYLIRT</sequence>
<evidence type="ECO:0000256" key="4">
    <source>
        <dbReference type="ARBA" id="ARBA00022989"/>
    </source>
</evidence>
<dbReference type="GO" id="GO:0019646">
    <property type="term" value="P:aerobic electron transport chain"/>
    <property type="evidence" value="ECO:0007669"/>
    <property type="project" value="InterPro"/>
</dbReference>
<evidence type="ECO:0000313" key="10">
    <source>
        <dbReference type="Proteomes" id="UP000436522"/>
    </source>
</evidence>
<feature type="transmembrane region" description="Helical" evidence="7">
    <location>
        <begin position="20"/>
        <end position="42"/>
    </location>
</feature>